<evidence type="ECO:0008006" key="3">
    <source>
        <dbReference type="Google" id="ProtNLM"/>
    </source>
</evidence>
<dbReference type="InterPro" id="IPR009097">
    <property type="entry name" value="Cyclic_Pdiesterase"/>
</dbReference>
<accession>A0A124E913</accession>
<evidence type="ECO:0000313" key="1">
    <source>
        <dbReference type="EMBL" id="GAT17441.1"/>
    </source>
</evidence>
<dbReference type="EMBL" id="BCTB01000053">
    <property type="protein sequence ID" value="GAT17441.1"/>
    <property type="molecule type" value="Genomic_DNA"/>
</dbReference>
<dbReference type="Pfam" id="PF13563">
    <property type="entry name" value="2_5_RNA_ligase2"/>
    <property type="match status" value="1"/>
</dbReference>
<proteinExistence type="predicted"/>
<dbReference type="RefSeq" id="WP_003923500.1">
    <property type="nucleotide sequence ID" value="NZ_BCTB01000053.1"/>
</dbReference>
<dbReference type="SUPFAM" id="SSF55144">
    <property type="entry name" value="LigT-like"/>
    <property type="match status" value="1"/>
</dbReference>
<gene>
    <name evidence="1" type="ORF">RMCT_4410</name>
</gene>
<dbReference type="AlphaFoldDB" id="A0A124E913"/>
<dbReference type="Proteomes" id="UP000069654">
    <property type="component" value="Unassembled WGS sequence"/>
</dbReference>
<comment type="caution">
    <text evidence="1">The sequence shown here is derived from an EMBL/GenBank/DDBJ whole genome shotgun (WGS) entry which is preliminary data.</text>
</comment>
<organism evidence="1 2">
    <name type="scientific">Mycolicibacterium thermoresistibile</name>
    <name type="common">Mycobacterium thermoresistibile</name>
    <dbReference type="NCBI Taxonomy" id="1797"/>
    <lineage>
        <taxon>Bacteria</taxon>
        <taxon>Bacillati</taxon>
        <taxon>Actinomycetota</taxon>
        <taxon>Actinomycetes</taxon>
        <taxon>Mycobacteriales</taxon>
        <taxon>Mycobacteriaceae</taxon>
        <taxon>Mycolicibacterium</taxon>
    </lineage>
</organism>
<dbReference type="STRING" id="1797.RMCT_4410"/>
<protein>
    <recommendedName>
        <fullName evidence="3">2'-5' RNA ligase superfamily protein</fullName>
    </recommendedName>
</protein>
<reference evidence="1 2" key="1">
    <citation type="journal article" date="2016" name="Genome Announc.">
        <title>Draft Genome Sequences of Five Rapidly Growing Mycobacterium Species, M. thermoresistibile, M. fortuitum subsp. acetamidolyticum, M. canariasense, M. brisbanense, and M. novocastrense.</title>
        <authorList>
            <person name="Katahira K."/>
            <person name="Ogura Y."/>
            <person name="Gotoh Y."/>
            <person name="Hayashi T."/>
        </authorList>
    </citation>
    <scope>NUCLEOTIDE SEQUENCE [LARGE SCALE GENOMIC DNA]</scope>
    <source>
        <strain evidence="1 2">JCM6362</strain>
    </source>
</reference>
<reference evidence="2" key="2">
    <citation type="submission" date="2016-02" db="EMBL/GenBank/DDBJ databases">
        <title>Draft genome sequence of five rapidly growing Mycobacterium species.</title>
        <authorList>
            <person name="Katahira K."/>
            <person name="Gotou Y."/>
            <person name="Iida K."/>
            <person name="Ogura Y."/>
            <person name="Hayashi T."/>
        </authorList>
    </citation>
    <scope>NUCLEOTIDE SEQUENCE [LARGE SCALE GENOMIC DNA]</scope>
    <source>
        <strain evidence="2">JCM6362</strain>
    </source>
</reference>
<name>A0A124E913_MYCTH</name>
<dbReference type="Gene3D" id="3.90.1140.10">
    <property type="entry name" value="Cyclic phosphodiesterase"/>
    <property type="match status" value="1"/>
</dbReference>
<sequence length="169" mass="18403">MVHSIELVFDTTVETAVRDIWSTLARHDLRSPAPGSRPHATLTVAERIDDAVHEALAPLTERLPLPCVIGAPLIFGRGRAVLARLLIPSGELLELHAAVYRGSLPHLTPGPMPHTEPGQWTGHVTLARRVGPDQLARAVELAGRPTEITGSVVGLRHWYGDKRIERLIG</sequence>
<evidence type="ECO:0000313" key="2">
    <source>
        <dbReference type="Proteomes" id="UP000069654"/>
    </source>
</evidence>
<dbReference type="OMA" id="PGQWTPH"/>
<dbReference type="OrthoDB" id="3397424at2"/>